<dbReference type="AlphaFoldDB" id="A0A2D0SKZ0"/>
<dbReference type="SUPFAM" id="SSF52949">
    <property type="entry name" value="Macro domain-like"/>
    <property type="match status" value="1"/>
</dbReference>
<reference evidence="2" key="2">
    <citation type="submission" date="2025-08" db="UniProtKB">
        <authorList>
            <consortium name="RefSeq"/>
        </authorList>
    </citation>
    <scope>IDENTIFICATION</scope>
    <source>
        <tissue evidence="2">Blood</tissue>
    </source>
</reference>
<name>A0A2D0SKZ0_ICTPU</name>
<dbReference type="GO" id="GO:0140291">
    <property type="term" value="P:peptidyl-glutamate ADP-deribosylation"/>
    <property type="evidence" value="ECO:0007669"/>
    <property type="project" value="TreeGrafter"/>
</dbReference>
<dbReference type="CTD" id="221443"/>
<evidence type="ECO:0000313" key="2">
    <source>
        <dbReference type="RefSeq" id="XP_017343377.1"/>
    </source>
</evidence>
<dbReference type="PANTHER" id="PTHR12521">
    <property type="entry name" value="PROTEIN C6ORF130"/>
    <property type="match status" value="1"/>
</dbReference>
<dbReference type="Gene3D" id="3.40.220.10">
    <property type="entry name" value="Leucine Aminopeptidase, subunit E, domain 1"/>
    <property type="match status" value="1"/>
</dbReference>
<sequence length="155" mass="17361">MGSKLQYVSGNLFSCPRTDSLAHCISMDCKMGAGIAATFKRRFGGVNELLAQQKQPGECAVLKRGDRFVYYLITKNKYNQKPTYETLRRSLEAMKAHCLENGVTRLSIPRIGCGLDRLIWTNVSVIIEEVFQHTDVAITVYSLKAATDQEEDGHL</sequence>
<dbReference type="InterPro" id="IPR043472">
    <property type="entry name" value="Macro_dom-like"/>
</dbReference>
<dbReference type="OMA" id="QGYQINE"/>
<dbReference type="OrthoDB" id="2155246at2759"/>
<dbReference type="Pfam" id="PF01661">
    <property type="entry name" value="Macro"/>
    <property type="match status" value="1"/>
</dbReference>
<gene>
    <name evidence="2" type="primary">oard1</name>
</gene>
<dbReference type="CDD" id="cd02901">
    <property type="entry name" value="Macro_Poa1p-like"/>
    <property type="match status" value="1"/>
</dbReference>
<dbReference type="PROSITE" id="PS51154">
    <property type="entry name" value="MACRO"/>
    <property type="match status" value="1"/>
</dbReference>
<dbReference type="Proteomes" id="UP000221080">
    <property type="component" value="Chromosome 15"/>
</dbReference>
<dbReference type="InterPro" id="IPR002589">
    <property type="entry name" value="Macro_dom"/>
</dbReference>
<organism evidence="1 2">
    <name type="scientific">Ictalurus punctatus</name>
    <name type="common">Channel catfish</name>
    <name type="synonym">Silurus punctatus</name>
    <dbReference type="NCBI Taxonomy" id="7998"/>
    <lineage>
        <taxon>Eukaryota</taxon>
        <taxon>Metazoa</taxon>
        <taxon>Chordata</taxon>
        <taxon>Craniata</taxon>
        <taxon>Vertebrata</taxon>
        <taxon>Euteleostomi</taxon>
        <taxon>Actinopterygii</taxon>
        <taxon>Neopterygii</taxon>
        <taxon>Teleostei</taxon>
        <taxon>Ostariophysi</taxon>
        <taxon>Siluriformes</taxon>
        <taxon>Ictaluridae</taxon>
        <taxon>Ictalurus</taxon>
    </lineage>
</organism>
<dbReference type="GeneID" id="108276309"/>
<dbReference type="InterPro" id="IPR050892">
    <property type="entry name" value="ADP-ribose_metab_enzymes"/>
</dbReference>
<accession>A0A2D0SKZ0</accession>
<keyword evidence="1" id="KW-1185">Reference proteome</keyword>
<evidence type="ECO:0000313" key="1">
    <source>
        <dbReference type="Proteomes" id="UP000221080"/>
    </source>
</evidence>
<dbReference type="PANTHER" id="PTHR12521:SF0">
    <property type="entry name" value="ADP-RIBOSE GLYCOHYDROLASE OARD1"/>
    <property type="match status" value="1"/>
</dbReference>
<dbReference type="RefSeq" id="XP_017343377.1">
    <property type="nucleotide sequence ID" value="XM_017487888.3"/>
</dbReference>
<dbReference type="KEGG" id="ipu:108276309"/>
<dbReference type="SMART" id="SM00506">
    <property type="entry name" value="A1pp"/>
    <property type="match status" value="1"/>
</dbReference>
<protein>
    <submittedName>
        <fullName evidence="2">ADP-ribose glycohydrolase OARD1 isoform X1</fullName>
    </submittedName>
</protein>
<reference evidence="1" key="1">
    <citation type="journal article" date="2016" name="Nat. Commun.">
        <title>The channel catfish genome sequence provides insights into the evolution of scale formation in teleosts.</title>
        <authorList>
            <person name="Liu Z."/>
            <person name="Liu S."/>
            <person name="Yao J."/>
            <person name="Bao L."/>
            <person name="Zhang J."/>
            <person name="Li Y."/>
            <person name="Jiang C."/>
            <person name="Sun L."/>
            <person name="Wang R."/>
            <person name="Zhang Y."/>
            <person name="Zhou T."/>
            <person name="Zeng Q."/>
            <person name="Fu Q."/>
            <person name="Gao S."/>
            <person name="Li N."/>
            <person name="Koren S."/>
            <person name="Jiang Y."/>
            <person name="Zimin A."/>
            <person name="Xu P."/>
            <person name="Phillippy A.M."/>
            <person name="Geng X."/>
            <person name="Song L."/>
            <person name="Sun F."/>
            <person name="Li C."/>
            <person name="Wang X."/>
            <person name="Chen A."/>
            <person name="Jin Y."/>
            <person name="Yuan Z."/>
            <person name="Yang Y."/>
            <person name="Tan S."/>
            <person name="Peatman E."/>
            <person name="Lu J."/>
            <person name="Qin Z."/>
            <person name="Dunham R."/>
            <person name="Li Z."/>
            <person name="Sonstegard T."/>
            <person name="Feng J."/>
            <person name="Danzmann R.G."/>
            <person name="Schroeder S."/>
            <person name="Scheffler B."/>
            <person name="Duke M.V."/>
            <person name="Ballard L."/>
            <person name="Kucuktas H."/>
            <person name="Kaltenboeck L."/>
            <person name="Liu H."/>
            <person name="Armbruster J."/>
            <person name="Xie Y."/>
            <person name="Kirby M.L."/>
            <person name="Tian Y."/>
            <person name="Flanagan M.E."/>
            <person name="Mu W."/>
            <person name="Waldbieser G.C."/>
        </authorList>
    </citation>
    <scope>NUCLEOTIDE SEQUENCE [LARGE SCALE GENOMIC DNA]</scope>
    <source>
        <strain evidence="1">SDA103</strain>
    </source>
</reference>
<proteinExistence type="predicted"/>
<dbReference type="STRING" id="7998.ENSIPUP00000020311"/>